<organism evidence="3 4">
    <name type="scientific">Aromatoleum aromaticum (strain DSM 19018 / LMG 30748 / EbN1)</name>
    <name type="common">Azoarcus sp. (strain EbN1)</name>
    <dbReference type="NCBI Taxonomy" id="76114"/>
    <lineage>
        <taxon>Bacteria</taxon>
        <taxon>Pseudomonadati</taxon>
        <taxon>Pseudomonadota</taxon>
        <taxon>Betaproteobacteria</taxon>
        <taxon>Rhodocyclales</taxon>
        <taxon>Rhodocyclaceae</taxon>
        <taxon>Aromatoleum</taxon>
    </lineage>
</organism>
<dbReference type="eggNOG" id="ENOG502ZUPX">
    <property type="taxonomic scope" value="Bacteria"/>
</dbReference>
<keyword evidence="1" id="KW-0812">Transmembrane</keyword>
<feature type="transmembrane region" description="Helical" evidence="1">
    <location>
        <begin position="93"/>
        <end position="115"/>
    </location>
</feature>
<dbReference type="NCBIfam" id="TIGR03745">
    <property type="entry name" value="conj_TIGR03745"/>
    <property type="match status" value="1"/>
</dbReference>
<protein>
    <recommendedName>
        <fullName evidence="5">Integrating conjugative element membrane protein</fullName>
    </recommendedName>
</protein>
<gene>
    <name evidence="3" type="ORF">ebB70</name>
</gene>
<evidence type="ECO:0000313" key="3">
    <source>
        <dbReference type="EMBL" id="CAI07474.1"/>
    </source>
</evidence>
<proteinExistence type="predicted"/>
<evidence type="ECO:0000256" key="2">
    <source>
        <dbReference type="SAM" id="SignalP"/>
    </source>
</evidence>
<dbReference type="Pfam" id="PF11190">
    <property type="entry name" value="DUF2976"/>
    <property type="match status" value="1"/>
</dbReference>
<dbReference type="AlphaFoldDB" id="Q5P5D8"/>
<keyword evidence="1" id="KW-1133">Transmembrane helix</keyword>
<dbReference type="OrthoDB" id="5784566at2"/>
<evidence type="ECO:0000256" key="1">
    <source>
        <dbReference type="SAM" id="Phobius"/>
    </source>
</evidence>
<dbReference type="InterPro" id="IPR021356">
    <property type="entry name" value="Integr_conj_element_PFL4702"/>
</dbReference>
<accession>Q5P5D8</accession>
<dbReference type="Proteomes" id="UP000006552">
    <property type="component" value="Chromosome"/>
</dbReference>
<feature type="signal peptide" evidence="2">
    <location>
        <begin position="1"/>
        <end position="32"/>
    </location>
</feature>
<sequence>MNASSTSRRIFSRNVAAFAPLAIAAAPLPSLAAGLPTMEDPSRGAGSGIMQTLQNYGYDIVLLIALLVVASMFVGVCYHAYTRYSEIHTGRATWGQFGLSVAVGAILLVVGIWLLTKATGVL</sequence>
<name>Q5P5D8_AROAE</name>
<keyword evidence="2" id="KW-0732">Signal</keyword>
<reference evidence="3 4" key="1">
    <citation type="journal article" date="2005" name="Arch. Microbiol.">
        <title>The genome sequence of an anaerobic aromatic-degrading denitrifying bacterium, strain EbN1.</title>
        <authorList>
            <person name="Rabus R."/>
            <person name="Kube M."/>
            <person name="Heider J."/>
            <person name="Beck A."/>
            <person name="Heitmann K."/>
            <person name="Widdel F."/>
            <person name="Reinhardt R."/>
        </authorList>
    </citation>
    <scope>NUCLEOTIDE SEQUENCE [LARGE SCALE GENOMIC DNA]</scope>
    <source>
        <strain evidence="3 4">EbN1</strain>
    </source>
</reference>
<dbReference type="RefSeq" id="WP_011237194.1">
    <property type="nucleotide sequence ID" value="NC_006513.1"/>
</dbReference>
<dbReference type="HOGENOM" id="CLU_148565_1_0_4"/>
<evidence type="ECO:0008006" key="5">
    <source>
        <dbReference type="Google" id="ProtNLM"/>
    </source>
</evidence>
<keyword evidence="1" id="KW-0472">Membrane</keyword>
<keyword evidence="4" id="KW-1185">Reference proteome</keyword>
<feature type="transmembrane region" description="Helical" evidence="1">
    <location>
        <begin position="56"/>
        <end position="81"/>
    </location>
</feature>
<evidence type="ECO:0000313" key="4">
    <source>
        <dbReference type="Proteomes" id="UP000006552"/>
    </source>
</evidence>
<feature type="chain" id="PRO_5004260202" description="Integrating conjugative element membrane protein" evidence="2">
    <location>
        <begin position="33"/>
        <end position="122"/>
    </location>
</feature>
<dbReference type="KEGG" id="eba:ebB70"/>
<dbReference type="STRING" id="76114.ebB70"/>
<dbReference type="EMBL" id="CR555306">
    <property type="protein sequence ID" value="CAI07474.1"/>
    <property type="molecule type" value="Genomic_DNA"/>
</dbReference>